<dbReference type="Proteomes" id="UP000054279">
    <property type="component" value="Unassembled WGS sequence"/>
</dbReference>
<evidence type="ECO:0000313" key="2">
    <source>
        <dbReference type="Proteomes" id="UP000054279"/>
    </source>
</evidence>
<gene>
    <name evidence="1" type="ORF">M422DRAFT_248446</name>
</gene>
<accession>A0A0C9VIS3</accession>
<dbReference type="EMBL" id="KN837100">
    <property type="protein sequence ID" value="KIJ47859.1"/>
    <property type="molecule type" value="Genomic_DNA"/>
</dbReference>
<dbReference type="HOGENOM" id="CLU_1391020_0_0_1"/>
<proteinExistence type="predicted"/>
<protein>
    <submittedName>
        <fullName evidence="1">Uncharacterized protein</fullName>
    </submittedName>
</protein>
<organism evidence="1 2">
    <name type="scientific">Sphaerobolus stellatus (strain SS14)</name>
    <dbReference type="NCBI Taxonomy" id="990650"/>
    <lineage>
        <taxon>Eukaryota</taxon>
        <taxon>Fungi</taxon>
        <taxon>Dikarya</taxon>
        <taxon>Basidiomycota</taxon>
        <taxon>Agaricomycotina</taxon>
        <taxon>Agaricomycetes</taxon>
        <taxon>Phallomycetidae</taxon>
        <taxon>Geastrales</taxon>
        <taxon>Sphaerobolaceae</taxon>
        <taxon>Sphaerobolus</taxon>
    </lineage>
</organism>
<name>A0A0C9VIS3_SPHS4</name>
<dbReference type="AlphaFoldDB" id="A0A0C9VIS3"/>
<evidence type="ECO:0000313" key="1">
    <source>
        <dbReference type="EMBL" id="KIJ47859.1"/>
    </source>
</evidence>
<sequence>MLPIAAKIFADYHALKMILPPKEFAKEYSKKGHELRQIKRTGIDYYRWLTRIKDHAMLTTRRELIKLAILNRWKRMTMPEKNSEAGCIQWVASRTGVPVSKFELDLFEYHHRLKLSANDGLRQQVVFEKRLAYKPKSPLNSDQTLMCIYCDASFRLFNSKGLRQNLRAKHNKNGKVKSAFGTGISSNRTRKIRNLE</sequence>
<reference evidence="1 2" key="1">
    <citation type="submission" date="2014-06" db="EMBL/GenBank/DDBJ databases">
        <title>Evolutionary Origins and Diversification of the Mycorrhizal Mutualists.</title>
        <authorList>
            <consortium name="DOE Joint Genome Institute"/>
            <consortium name="Mycorrhizal Genomics Consortium"/>
            <person name="Kohler A."/>
            <person name="Kuo A."/>
            <person name="Nagy L.G."/>
            <person name="Floudas D."/>
            <person name="Copeland A."/>
            <person name="Barry K.W."/>
            <person name="Cichocki N."/>
            <person name="Veneault-Fourrey C."/>
            <person name="LaButti K."/>
            <person name="Lindquist E.A."/>
            <person name="Lipzen A."/>
            <person name="Lundell T."/>
            <person name="Morin E."/>
            <person name="Murat C."/>
            <person name="Riley R."/>
            <person name="Ohm R."/>
            <person name="Sun H."/>
            <person name="Tunlid A."/>
            <person name="Henrissat B."/>
            <person name="Grigoriev I.V."/>
            <person name="Hibbett D.S."/>
            <person name="Martin F."/>
        </authorList>
    </citation>
    <scope>NUCLEOTIDE SEQUENCE [LARGE SCALE GENOMIC DNA]</scope>
    <source>
        <strain evidence="1 2">SS14</strain>
    </source>
</reference>
<keyword evidence="2" id="KW-1185">Reference proteome</keyword>